<keyword evidence="1" id="KW-0472">Membrane</keyword>
<evidence type="ECO:0000256" key="1">
    <source>
        <dbReference type="SAM" id="Phobius"/>
    </source>
</evidence>
<evidence type="ECO:0000313" key="2">
    <source>
        <dbReference type="EMBL" id="SEP67424.1"/>
    </source>
</evidence>
<dbReference type="Proteomes" id="UP000182360">
    <property type="component" value="Unassembled WGS sequence"/>
</dbReference>
<dbReference type="InterPro" id="IPR011990">
    <property type="entry name" value="TPR-like_helical_dom_sf"/>
</dbReference>
<dbReference type="OrthoDB" id="357238at2"/>
<keyword evidence="1" id="KW-0812">Transmembrane</keyword>
<accession>A0A1H8ZSU2</accession>
<proteinExistence type="predicted"/>
<dbReference type="AlphaFoldDB" id="A0A1H8ZSU2"/>
<gene>
    <name evidence="2" type="ORF">SAMN04487977_10178</name>
</gene>
<sequence>MAKDALTLAWLDMRRRRFATAIKRLEAKKDIYEENFEYYLTLGIACLYVGDIGAASSYFQLARRIKLTDTRLLLGQAAIFLRRGDTARALQYYLEIKENDPLNKTADSAMEFIRVHGNYDTICRWVDTGRIEQFYPPLGSNPDRIVAFGITGAAFILGIIFTFIFFPRGQQFTGPRADLTKLELSSEEKSDAKEKDLSTQSYAFVLSNKEINKRYNNALQYFQNHRDNAAQIEVNMILNSDASVAVKKKARMLMGYFEIPDFDTITDVPSYADVAASPLVYLDCWVNWGGKISNAITYEDGSYTCDLLVGDENLSKYEGTVRVRFTADPGVDAGKPVRILGKIVLEDGTVSLAGRAVYKSVYK</sequence>
<keyword evidence="1" id="KW-1133">Transmembrane helix</keyword>
<organism evidence="2 3">
    <name type="scientific">Treponema bryantii</name>
    <dbReference type="NCBI Taxonomy" id="163"/>
    <lineage>
        <taxon>Bacteria</taxon>
        <taxon>Pseudomonadati</taxon>
        <taxon>Spirochaetota</taxon>
        <taxon>Spirochaetia</taxon>
        <taxon>Spirochaetales</taxon>
        <taxon>Treponemataceae</taxon>
        <taxon>Treponema</taxon>
    </lineage>
</organism>
<protein>
    <submittedName>
        <fullName evidence="2">Uncharacterized protein</fullName>
    </submittedName>
</protein>
<name>A0A1H8ZSU2_9SPIR</name>
<dbReference type="EMBL" id="FOFU01000001">
    <property type="protein sequence ID" value="SEP67424.1"/>
    <property type="molecule type" value="Genomic_DNA"/>
</dbReference>
<reference evidence="2 3" key="1">
    <citation type="submission" date="2016-10" db="EMBL/GenBank/DDBJ databases">
        <authorList>
            <person name="de Groot N.N."/>
        </authorList>
    </citation>
    <scope>NUCLEOTIDE SEQUENCE [LARGE SCALE GENOMIC DNA]</scope>
    <source>
        <strain evidence="2 3">B25</strain>
    </source>
</reference>
<dbReference type="Gene3D" id="1.25.40.10">
    <property type="entry name" value="Tetratricopeptide repeat domain"/>
    <property type="match status" value="1"/>
</dbReference>
<keyword evidence="3" id="KW-1185">Reference proteome</keyword>
<feature type="transmembrane region" description="Helical" evidence="1">
    <location>
        <begin position="145"/>
        <end position="166"/>
    </location>
</feature>
<dbReference type="SUPFAM" id="SSF48452">
    <property type="entry name" value="TPR-like"/>
    <property type="match status" value="1"/>
</dbReference>
<feature type="transmembrane region" description="Helical" evidence="1">
    <location>
        <begin position="38"/>
        <end position="61"/>
    </location>
</feature>
<dbReference type="RefSeq" id="WP_074639865.1">
    <property type="nucleotide sequence ID" value="NZ_AP025286.1"/>
</dbReference>
<dbReference type="STRING" id="163.SAMN04487775_108112"/>
<evidence type="ECO:0000313" key="3">
    <source>
        <dbReference type="Proteomes" id="UP000182360"/>
    </source>
</evidence>